<evidence type="ECO:0000313" key="2">
    <source>
        <dbReference type="Proteomes" id="UP000315003"/>
    </source>
</evidence>
<protein>
    <submittedName>
        <fullName evidence="1">Uncharacterized protein</fullName>
    </submittedName>
</protein>
<dbReference type="OrthoDB" id="267670at2"/>
<dbReference type="Proteomes" id="UP000315003">
    <property type="component" value="Chromosome"/>
</dbReference>
<organism evidence="1 2">
    <name type="scientific">Stieleria bergensis</name>
    <dbReference type="NCBI Taxonomy" id="2528025"/>
    <lineage>
        <taxon>Bacteria</taxon>
        <taxon>Pseudomonadati</taxon>
        <taxon>Planctomycetota</taxon>
        <taxon>Planctomycetia</taxon>
        <taxon>Pirellulales</taxon>
        <taxon>Pirellulaceae</taxon>
        <taxon>Stieleria</taxon>
    </lineage>
</organism>
<keyword evidence="2" id="KW-1185">Reference proteome</keyword>
<gene>
    <name evidence="1" type="ORF">SV7mr_42380</name>
</gene>
<proteinExistence type="predicted"/>
<reference evidence="1 2" key="1">
    <citation type="submission" date="2019-02" db="EMBL/GenBank/DDBJ databases">
        <title>Deep-cultivation of Planctomycetes and their phenomic and genomic characterization uncovers novel biology.</title>
        <authorList>
            <person name="Wiegand S."/>
            <person name="Jogler M."/>
            <person name="Boedeker C."/>
            <person name="Pinto D."/>
            <person name="Vollmers J."/>
            <person name="Rivas-Marin E."/>
            <person name="Kohn T."/>
            <person name="Peeters S.H."/>
            <person name="Heuer A."/>
            <person name="Rast P."/>
            <person name="Oberbeckmann S."/>
            <person name="Bunk B."/>
            <person name="Jeske O."/>
            <person name="Meyerdierks A."/>
            <person name="Storesund J.E."/>
            <person name="Kallscheuer N."/>
            <person name="Luecker S."/>
            <person name="Lage O.M."/>
            <person name="Pohl T."/>
            <person name="Merkel B.J."/>
            <person name="Hornburger P."/>
            <person name="Mueller R.-W."/>
            <person name="Bruemmer F."/>
            <person name="Labrenz M."/>
            <person name="Spormann A.M."/>
            <person name="Op den Camp H."/>
            <person name="Overmann J."/>
            <person name="Amann R."/>
            <person name="Jetten M.S.M."/>
            <person name="Mascher T."/>
            <person name="Medema M.H."/>
            <person name="Devos D.P."/>
            <person name="Kaster A.-K."/>
            <person name="Ovreas L."/>
            <person name="Rohde M."/>
            <person name="Galperin M.Y."/>
            <person name="Jogler C."/>
        </authorList>
    </citation>
    <scope>NUCLEOTIDE SEQUENCE [LARGE SCALE GENOMIC DNA]</scope>
    <source>
        <strain evidence="1 2">SV_7m_r</strain>
    </source>
</reference>
<name>A0A517SZX6_9BACT</name>
<accession>A0A517SZX6</accession>
<evidence type="ECO:0000313" key="1">
    <source>
        <dbReference type="EMBL" id="QDT61699.1"/>
    </source>
</evidence>
<sequence>MTNKQADYSTEAQLIAGIAREVVQRLRGQTKLADPASVQPAAALRLVTIETLQKVADGTALAVAPRCVITPAAREEARRRNITLDVCEVAATTPVAATENECPVASQLARRGIDLPADVRWQWTKQPAQAVVRQCGKGRRAVMISRLSDLQRFAAELSPQVWVLDAEHLNLAAAVNCLALIAKLAPSSDLVAGTV</sequence>
<dbReference type="EMBL" id="CP036272">
    <property type="protein sequence ID" value="QDT61699.1"/>
    <property type="molecule type" value="Genomic_DNA"/>
</dbReference>
<dbReference type="AlphaFoldDB" id="A0A517SZX6"/>
<dbReference type="RefSeq" id="WP_145275952.1">
    <property type="nucleotide sequence ID" value="NZ_CP036272.1"/>
</dbReference>